<dbReference type="EMBL" id="CAJNOQ010008407">
    <property type="protein sequence ID" value="CAF1196345.1"/>
    <property type="molecule type" value="Genomic_DNA"/>
</dbReference>
<accession>A0A814W4A9</accession>
<dbReference type="Proteomes" id="UP000681722">
    <property type="component" value="Unassembled WGS sequence"/>
</dbReference>
<dbReference type="EMBL" id="CAJOBA010039012">
    <property type="protein sequence ID" value="CAF4070544.1"/>
    <property type="molecule type" value="Genomic_DNA"/>
</dbReference>
<comment type="similarity">
    <text evidence="1">Belongs to the cornifelin family.</text>
</comment>
<dbReference type="NCBIfam" id="TIGR01571">
    <property type="entry name" value="A_thal_Cys_rich"/>
    <property type="match status" value="1"/>
</dbReference>
<dbReference type="Pfam" id="PF04749">
    <property type="entry name" value="PLAC8"/>
    <property type="match status" value="1"/>
</dbReference>
<dbReference type="AlphaFoldDB" id="A0A814W4A9"/>
<dbReference type="EMBL" id="CAJOBC010008409">
    <property type="protein sequence ID" value="CAF3960771.1"/>
    <property type="molecule type" value="Genomic_DNA"/>
</dbReference>
<reference evidence="2" key="1">
    <citation type="submission" date="2021-02" db="EMBL/GenBank/DDBJ databases">
        <authorList>
            <person name="Nowell W R."/>
        </authorList>
    </citation>
    <scope>NUCLEOTIDE SEQUENCE</scope>
</reference>
<organism evidence="2 6">
    <name type="scientific">Didymodactylos carnosus</name>
    <dbReference type="NCBI Taxonomy" id="1234261"/>
    <lineage>
        <taxon>Eukaryota</taxon>
        <taxon>Metazoa</taxon>
        <taxon>Spiralia</taxon>
        <taxon>Gnathifera</taxon>
        <taxon>Rotifera</taxon>
        <taxon>Eurotatoria</taxon>
        <taxon>Bdelloidea</taxon>
        <taxon>Philodinida</taxon>
        <taxon>Philodinidae</taxon>
        <taxon>Didymodactylos</taxon>
    </lineage>
</organism>
<evidence type="ECO:0000313" key="2">
    <source>
        <dbReference type="EMBL" id="CAF1196345.1"/>
    </source>
</evidence>
<protein>
    <submittedName>
        <fullName evidence="2">Uncharacterized protein</fullName>
    </submittedName>
</protein>
<evidence type="ECO:0000313" key="6">
    <source>
        <dbReference type="Proteomes" id="UP000663829"/>
    </source>
</evidence>
<dbReference type="Proteomes" id="UP000682733">
    <property type="component" value="Unassembled WGS sequence"/>
</dbReference>
<dbReference type="InterPro" id="IPR006461">
    <property type="entry name" value="PLAC_motif_containing"/>
</dbReference>
<name>A0A814W4A9_9BILA</name>
<comment type="caution">
    <text evidence="2">The sequence shown here is derived from an EMBL/GenBank/DDBJ whole genome shotgun (WGS) entry which is preliminary data.</text>
</comment>
<dbReference type="Proteomes" id="UP000677228">
    <property type="component" value="Unassembled WGS sequence"/>
</dbReference>
<evidence type="ECO:0000313" key="5">
    <source>
        <dbReference type="EMBL" id="CAF4070544.1"/>
    </source>
</evidence>
<keyword evidence="6" id="KW-1185">Reference proteome</keyword>
<gene>
    <name evidence="2" type="ORF">GPM918_LOCUS23482</name>
    <name evidence="3" type="ORF">OVA965_LOCUS26871</name>
    <name evidence="4" type="ORF">SRO942_LOCUS23482</name>
    <name evidence="5" type="ORF">TMI583_LOCUS27615</name>
</gene>
<dbReference type="PANTHER" id="PTHR15907">
    <property type="entry name" value="DUF614 FAMILY PROTEIN-RELATED"/>
    <property type="match status" value="1"/>
</dbReference>
<evidence type="ECO:0000256" key="1">
    <source>
        <dbReference type="ARBA" id="ARBA00009024"/>
    </source>
</evidence>
<evidence type="ECO:0000313" key="4">
    <source>
        <dbReference type="EMBL" id="CAF3960771.1"/>
    </source>
</evidence>
<evidence type="ECO:0000313" key="3">
    <source>
        <dbReference type="EMBL" id="CAF1264164.1"/>
    </source>
</evidence>
<dbReference type="OrthoDB" id="1045822at2759"/>
<proteinExistence type="inferred from homology"/>
<sequence length="160" mass="17784">MLIAGLFGCFEDCGICFYGWCCPCCLYGQNASKIDGSSCIGSCSLWLSLYMCNFMWCTHKDTRRRLRHKYGLPESGFCDSDCCTSFCCHNCALCQEARELKNREGLPALGQQQIIIQQPTAMGMMATPNQQGTYFVPTQPEQGVLPAVVTQPMTAPPDYK</sequence>
<dbReference type="Proteomes" id="UP000663829">
    <property type="component" value="Unassembled WGS sequence"/>
</dbReference>
<dbReference type="EMBL" id="CAJNOK010017455">
    <property type="protein sequence ID" value="CAF1264164.1"/>
    <property type="molecule type" value="Genomic_DNA"/>
</dbReference>